<dbReference type="InterPro" id="IPR037185">
    <property type="entry name" value="EmrE-like"/>
</dbReference>
<dbReference type="Proteomes" id="UP001589747">
    <property type="component" value="Unassembled WGS sequence"/>
</dbReference>
<feature type="transmembrane region" description="Helical" evidence="7">
    <location>
        <begin position="89"/>
        <end position="106"/>
    </location>
</feature>
<dbReference type="PANTHER" id="PTHR32322">
    <property type="entry name" value="INNER MEMBRANE TRANSPORTER"/>
    <property type="match status" value="1"/>
</dbReference>
<comment type="similarity">
    <text evidence="2">Belongs to the EamA transporter family.</text>
</comment>
<keyword evidence="3" id="KW-1003">Cell membrane</keyword>
<feature type="transmembrane region" description="Helical" evidence="7">
    <location>
        <begin position="212"/>
        <end position="236"/>
    </location>
</feature>
<dbReference type="RefSeq" id="WP_377499104.1">
    <property type="nucleotide sequence ID" value="NZ_JBHMDO010000039.1"/>
</dbReference>
<feature type="transmembrane region" description="Helical" evidence="7">
    <location>
        <begin position="180"/>
        <end position="200"/>
    </location>
</feature>
<feature type="transmembrane region" description="Helical" evidence="7">
    <location>
        <begin position="118"/>
        <end position="139"/>
    </location>
</feature>
<accession>A0ABV5KV76</accession>
<dbReference type="Pfam" id="PF00892">
    <property type="entry name" value="EamA"/>
    <property type="match status" value="2"/>
</dbReference>
<evidence type="ECO:0000256" key="1">
    <source>
        <dbReference type="ARBA" id="ARBA00004651"/>
    </source>
</evidence>
<reference evidence="9 10" key="1">
    <citation type="submission" date="2024-09" db="EMBL/GenBank/DDBJ databases">
        <authorList>
            <person name="Sun Q."/>
            <person name="Mori K."/>
        </authorList>
    </citation>
    <scope>NUCLEOTIDE SEQUENCE [LARGE SCALE GENOMIC DNA]</scope>
    <source>
        <strain evidence="9 10">TISTR 2452</strain>
    </source>
</reference>
<comment type="caution">
    <text evidence="9">The sequence shown here is derived from an EMBL/GenBank/DDBJ whole genome shotgun (WGS) entry which is preliminary data.</text>
</comment>
<dbReference type="SUPFAM" id="SSF103481">
    <property type="entry name" value="Multidrug resistance efflux transporter EmrE"/>
    <property type="match status" value="2"/>
</dbReference>
<comment type="subcellular location">
    <subcellularLocation>
        <location evidence="1">Cell membrane</location>
        <topology evidence="1">Multi-pass membrane protein</topology>
    </subcellularLocation>
</comment>
<evidence type="ECO:0000256" key="6">
    <source>
        <dbReference type="ARBA" id="ARBA00023136"/>
    </source>
</evidence>
<dbReference type="InterPro" id="IPR000620">
    <property type="entry name" value="EamA_dom"/>
</dbReference>
<feature type="transmembrane region" description="Helical" evidence="7">
    <location>
        <begin position="29"/>
        <end position="51"/>
    </location>
</feature>
<evidence type="ECO:0000313" key="9">
    <source>
        <dbReference type="EMBL" id="MFB9329131.1"/>
    </source>
</evidence>
<protein>
    <submittedName>
        <fullName evidence="9">DMT family transporter</fullName>
    </submittedName>
</protein>
<sequence>MILTAYLLMCAIFGTTFLAIKIGVEAGMPPFFAAGLRFFIAGLILFTWLLVKRKATLRMLLEPNFWLIGLGSTFFTFATLYWAEQHIDSGIAAMLSATGPMMILVLQSAIARQSPPGGAFLGCAIGFAGVFVLLLPKLGIGSDPLWLLSCLLVLLGELGYAAGSLFTRKVMMAAKETPPIAVNAVQMLFGGLSLLLLSTFTEDFRLEAFGSWSGIGSLAYLIVVGSMLGHSIYAWLLKTTNAFFPSTWLYVSPIIALGLGAMLYDEQLTGYSVLGSVLVLAGIVLTNWREWGMRLRRTAVSRS</sequence>
<evidence type="ECO:0000259" key="8">
    <source>
        <dbReference type="Pfam" id="PF00892"/>
    </source>
</evidence>
<feature type="domain" description="EamA" evidence="8">
    <location>
        <begin position="6"/>
        <end position="134"/>
    </location>
</feature>
<feature type="transmembrane region" description="Helical" evidence="7">
    <location>
        <begin position="270"/>
        <end position="288"/>
    </location>
</feature>
<feature type="transmembrane region" description="Helical" evidence="7">
    <location>
        <begin position="145"/>
        <end position="168"/>
    </location>
</feature>
<evidence type="ECO:0000256" key="7">
    <source>
        <dbReference type="SAM" id="Phobius"/>
    </source>
</evidence>
<name>A0ABV5KV76_9BACL</name>
<evidence type="ECO:0000256" key="3">
    <source>
        <dbReference type="ARBA" id="ARBA00022475"/>
    </source>
</evidence>
<gene>
    <name evidence="9" type="ORF">ACFFSY_24615</name>
</gene>
<evidence type="ECO:0000256" key="5">
    <source>
        <dbReference type="ARBA" id="ARBA00022989"/>
    </source>
</evidence>
<dbReference type="EMBL" id="JBHMDO010000039">
    <property type="protein sequence ID" value="MFB9329131.1"/>
    <property type="molecule type" value="Genomic_DNA"/>
</dbReference>
<feature type="transmembrane region" description="Helical" evidence="7">
    <location>
        <begin position="248"/>
        <end position="264"/>
    </location>
</feature>
<keyword evidence="4 7" id="KW-0812">Transmembrane</keyword>
<organism evidence="9 10">
    <name type="scientific">Paenibacillus aurantiacus</name>
    <dbReference type="NCBI Taxonomy" id="1936118"/>
    <lineage>
        <taxon>Bacteria</taxon>
        <taxon>Bacillati</taxon>
        <taxon>Bacillota</taxon>
        <taxon>Bacilli</taxon>
        <taxon>Bacillales</taxon>
        <taxon>Paenibacillaceae</taxon>
        <taxon>Paenibacillus</taxon>
    </lineage>
</organism>
<dbReference type="PANTHER" id="PTHR32322:SF18">
    <property type="entry name" value="S-ADENOSYLMETHIONINE_S-ADENOSYLHOMOCYSTEINE TRANSPORTER"/>
    <property type="match status" value="1"/>
</dbReference>
<evidence type="ECO:0000256" key="4">
    <source>
        <dbReference type="ARBA" id="ARBA00022692"/>
    </source>
</evidence>
<keyword evidence="5 7" id="KW-1133">Transmembrane helix</keyword>
<feature type="domain" description="EamA" evidence="8">
    <location>
        <begin position="149"/>
        <end position="287"/>
    </location>
</feature>
<proteinExistence type="inferred from homology"/>
<evidence type="ECO:0000313" key="10">
    <source>
        <dbReference type="Proteomes" id="UP001589747"/>
    </source>
</evidence>
<feature type="transmembrane region" description="Helical" evidence="7">
    <location>
        <begin position="63"/>
        <end position="83"/>
    </location>
</feature>
<keyword evidence="10" id="KW-1185">Reference proteome</keyword>
<dbReference type="InterPro" id="IPR050638">
    <property type="entry name" value="AA-Vitamin_Transporters"/>
</dbReference>
<evidence type="ECO:0000256" key="2">
    <source>
        <dbReference type="ARBA" id="ARBA00007362"/>
    </source>
</evidence>
<keyword evidence="6 7" id="KW-0472">Membrane</keyword>